<dbReference type="Proteomes" id="UP000733379">
    <property type="component" value="Unassembled WGS sequence"/>
</dbReference>
<feature type="transmembrane region" description="Helical" evidence="1">
    <location>
        <begin position="419"/>
        <end position="440"/>
    </location>
</feature>
<evidence type="ECO:0000313" key="2">
    <source>
        <dbReference type="EMBL" id="MBU3061879.1"/>
    </source>
</evidence>
<sequence>MEVDTTQTRYRLDDEPSAPAAVAFVHKRLDATDLHAFIRSSPAKLIALGLLLAALCLLAGAVTATAVSSRQHSLDYLLNTAEPDANLAQSLYTSLSMTDAAAGTAFLSSGLEPTSVRERYYQALGEASADLVAQSNSADDAPDSQLRTRIATGLPIYAGLVETARANNRDDHSVGAAYLSEASHLMRTTMLPEAAELQQHRSDAIIATQRNHVRPPWSAILLPLVALAALVAVQLYLARRWRRVFNLGLLLTSVTVVSLLTWTVLAGSISAVSTTEARDNGMVPATELTQSRIQVERARAAETLKLVRRQVGGDYDRNYDDATTKVAQLLNQYPRRATDFSDVSTARAALVRWREAHQRMNDALARGDFPGADAIAVGPDPTGAAVNVDTLDHALGNGIAETRNTLRAGIFDAARALDLLAPGALALSVLAAAFVVLGLWPRLREYR</sequence>
<keyword evidence="1" id="KW-0812">Transmembrane</keyword>
<accession>A0ABS6AV27</accession>
<keyword evidence="1" id="KW-0472">Membrane</keyword>
<feature type="transmembrane region" description="Helical" evidence="1">
    <location>
        <begin position="45"/>
        <end position="67"/>
    </location>
</feature>
<feature type="transmembrane region" description="Helical" evidence="1">
    <location>
        <begin position="217"/>
        <end position="237"/>
    </location>
</feature>
<protein>
    <recommendedName>
        <fullName evidence="4">Secreted protein</fullName>
    </recommendedName>
</protein>
<feature type="transmembrane region" description="Helical" evidence="1">
    <location>
        <begin position="244"/>
        <end position="265"/>
    </location>
</feature>
<evidence type="ECO:0000256" key="1">
    <source>
        <dbReference type="SAM" id="Phobius"/>
    </source>
</evidence>
<keyword evidence="1" id="KW-1133">Transmembrane helix</keyword>
<name>A0ABS6AV27_9NOCA</name>
<keyword evidence="3" id="KW-1185">Reference proteome</keyword>
<reference evidence="2 3" key="1">
    <citation type="submission" date="2021-06" db="EMBL/GenBank/DDBJ databases">
        <title>Actinomycetes sequencing.</title>
        <authorList>
            <person name="Shan Q."/>
        </authorList>
    </citation>
    <scope>NUCLEOTIDE SEQUENCE [LARGE SCALE GENOMIC DNA]</scope>
    <source>
        <strain evidence="2 3">NEAU-G5</strain>
    </source>
</reference>
<gene>
    <name evidence="2" type="ORF">KO481_10115</name>
</gene>
<dbReference type="EMBL" id="JAHKNI010000003">
    <property type="protein sequence ID" value="MBU3061879.1"/>
    <property type="molecule type" value="Genomic_DNA"/>
</dbReference>
<evidence type="ECO:0000313" key="3">
    <source>
        <dbReference type="Proteomes" id="UP000733379"/>
    </source>
</evidence>
<comment type="caution">
    <text evidence="2">The sequence shown here is derived from an EMBL/GenBank/DDBJ whole genome shotgun (WGS) entry which is preliminary data.</text>
</comment>
<evidence type="ECO:0008006" key="4">
    <source>
        <dbReference type="Google" id="ProtNLM"/>
    </source>
</evidence>
<dbReference type="RefSeq" id="WP_215916802.1">
    <property type="nucleotide sequence ID" value="NZ_JAHKNI010000003.1"/>
</dbReference>
<proteinExistence type="predicted"/>
<organism evidence="2 3">
    <name type="scientific">Nocardia albiluteola</name>
    <dbReference type="NCBI Taxonomy" id="2842303"/>
    <lineage>
        <taxon>Bacteria</taxon>
        <taxon>Bacillati</taxon>
        <taxon>Actinomycetota</taxon>
        <taxon>Actinomycetes</taxon>
        <taxon>Mycobacteriales</taxon>
        <taxon>Nocardiaceae</taxon>
        <taxon>Nocardia</taxon>
    </lineage>
</organism>